<comment type="caution">
    <text evidence="2">The sequence shown here is derived from an EMBL/GenBank/DDBJ whole genome shotgun (WGS) entry which is preliminary data.</text>
</comment>
<evidence type="ECO:0000313" key="3">
    <source>
        <dbReference type="Proteomes" id="UP000003688"/>
    </source>
</evidence>
<reference evidence="2 3" key="1">
    <citation type="journal article" date="2011" name="J. Bacteriol.">
        <title>Genome sequence of 'Pedosphaera parvula' Ellin514, an aerobic Verrucomicrobial isolate from pasture soil.</title>
        <authorList>
            <person name="Kant R."/>
            <person name="van Passel M.W."/>
            <person name="Sangwan P."/>
            <person name="Palva A."/>
            <person name="Lucas S."/>
            <person name="Copeland A."/>
            <person name="Lapidus A."/>
            <person name="Glavina Del Rio T."/>
            <person name="Dalin E."/>
            <person name="Tice H."/>
            <person name="Bruce D."/>
            <person name="Goodwin L."/>
            <person name="Pitluck S."/>
            <person name="Chertkov O."/>
            <person name="Larimer F.W."/>
            <person name="Land M.L."/>
            <person name="Hauser L."/>
            <person name="Brettin T.S."/>
            <person name="Detter J.C."/>
            <person name="Han S."/>
            <person name="de Vos W.M."/>
            <person name="Janssen P.H."/>
            <person name="Smidt H."/>
        </authorList>
    </citation>
    <scope>NUCLEOTIDE SEQUENCE [LARGE SCALE GENOMIC DNA]</scope>
    <source>
        <strain evidence="2 3">Ellin514</strain>
    </source>
</reference>
<dbReference type="Proteomes" id="UP000003688">
    <property type="component" value="Unassembled WGS sequence"/>
</dbReference>
<name>B9XFB0_PEDPL</name>
<sequence length="202" mass="22360" precursor="true">MTAFSYRRKFIMPNFNTTILTLLVCSLLSFNIHAQDTGTNTPKTRIEAFDTQIGVIRIKATSDMGTIPGKIGSVLIQCKESTDPVANKKEYGLAIKVSLSEQQQDSTTIDYDEIEPLIGAIDYISKIDYSVTTLPTFAATFTTRGDFTIATYTSKRQGNIQATAQSNRLLKTRVFLSMDQLAQLRTVLASAKNTIDSIRPTK</sequence>
<keyword evidence="3" id="KW-1185">Reference proteome</keyword>
<feature type="signal peptide" evidence="1">
    <location>
        <begin position="1"/>
        <end position="34"/>
    </location>
</feature>
<proteinExistence type="predicted"/>
<organism evidence="2 3">
    <name type="scientific">Pedosphaera parvula (strain Ellin514)</name>
    <dbReference type="NCBI Taxonomy" id="320771"/>
    <lineage>
        <taxon>Bacteria</taxon>
        <taxon>Pseudomonadati</taxon>
        <taxon>Verrucomicrobiota</taxon>
        <taxon>Pedosphaerae</taxon>
        <taxon>Pedosphaerales</taxon>
        <taxon>Pedosphaeraceae</taxon>
        <taxon>Pedosphaera</taxon>
    </lineage>
</organism>
<protein>
    <submittedName>
        <fullName evidence="2">Uncharacterized protein</fullName>
    </submittedName>
</protein>
<keyword evidence="1" id="KW-0732">Signal</keyword>
<dbReference type="EMBL" id="ABOX02000009">
    <property type="protein sequence ID" value="EEF61608.1"/>
    <property type="molecule type" value="Genomic_DNA"/>
</dbReference>
<dbReference type="AlphaFoldDB" id="B9XFB0"/>
<evidence type="ECO:0000256" key="1">
    <source>
        <dbReference type="SAM" id="SignalP"/>
    </source>
</evidence>
<accession>B9XFB0</accession>
<feature type="chain" id="PRO_5002894750" evidence="1">
    <location>
        <begin position="35"/>
        <end position="202"/>
    </location>
</feature>
<evidence type="ECO:0000313" key="2">
    <source>
        <dbReference type="EMBL" id="EEF61608.1"/>
    </source>
</evidence>
<gene>
    <name evidence="2" type="ORF">Cflav_PD4287</name>
</gene>